<dbReference type="PANTHER" id="PTHR34072:SF58">
    <property type="entry name" value="DNA (CYTOSINE-5-)-METHYLTRANSFERASE"/>
    <property type="match status" value="1"/>
</dbReference>
<gene>
    <name evidence="2" type="ORF">AXG93_4525s1060</name>
</gene>
<dbReference type="InterPro" id="IPR043502">
    <property type="entry name" value="DNA/RNA_pol_sf"/>
</dbReference>
<dbReference type="AlphaFoldDB" id="A0A176WIR8"/>
<organism evidence="2 3">
    <name type="scientific">Marchantia polymorpha subsp. ruderalis</name>
    <dbReference type="NCBI Taxonomy" id="1480154"/>
    <lineage>
        <taxon>Eukaryota</taxon>
        <taxon>Viridiplantae</taxon>
        <taxon>Streptophyta</taxon>
        <taxon>Embryophyta</taxon>
        <taxon>Marchantiophyta</taxon>
        <taxon>Marchantiopsida</taxon>
        <taxon>Marchantiidae</taxon>
        <taxon>Marchantiales</taxon>
        <taxon>Marchantiaceae</taxon>
        <taxon>Marchantia</taxon>
    </lineage>
</organism>
<dbReference type="InterPro" id="IPR041577">
    <property type="entry name" value="RT_RNaseH_2"/>
</dbReference>
<keyword evidence="3" id="KW-1185">Reference proteome</keyword>
<proteinExistence type="predicted"/>
<reference evidence="2" key="1">
    <citation type="submission" date="2016-03" db="EMBL/GenBank/DDBJ databases">
        <title>Mechanisms controlling the formation of the plant cell surface in tip-growing cells are functionally conserved among land plants.</title>
        <authorList>
            <person name="Honkanen S."/>
            <person name="Jones V.A."/>
            <person name="Morieri G."/>
            <person name="Champion C."/>
            <person name="Hetherington A.J."/>
            <person name="Kelly S."/>
            <person name="Saint-Marcoux D."/>
            <person name="Proust H."/>
            <person name="Prescott H."/>
            <person name="Dolan L."/>
        </authorList>
    </citation>
    <scope>NUCLEOTIDE SEQUENCE [LARGE SCALE GENOMIC DNA]</scope>
    <source>
        <tissue evidence="2">Whole gametophyte</tissue>
    </source>
</reference>
<dbReference type="Proteomes" id="UP000077202">
    <property type="component" value="Unassembled WGS sequence"/>
</dbReference>
<evidence type="ECO:0000259" key="1">
    <source>
        <dbReference type="Pfam" id="PF17919"/>
    </source>
</evidence>
<evidence type="ECO:0000313" key="3">
    <source>
        <dbReference type="Proteomes" id="UP000077202"/>
    </source>
</evidence>
<sequence>MAAPILRRPIKSRPYQLHTDWSMLGLEAVLTQHDDEGKELWLMESDKLTQKLARWALVLEEYDFQVVHRPGVANLDTDGLSWKSCTSQEDDTRGRWHGEADEEIVIGWHASAFMCLLREYFSRENHLTSCSSQRLDGQSLDPEVEDGATDQLDIHDDALVLEILQISMVPGTMGSKEQDCVLHRAKGY</sequence>
<dbReference type="EMBL" id="LVLJ01000878">
    <property type="protein sequence ID" value="OAE32225.1"/>
    <property type="molecule type" value="Genomic_DNA"/>
</dbReference>
<comment type="caution">
    <text evidence="2">The sequence shown here is derived from an EMBL/GenBank/DDBJ whole genome shotgun (WGS) entry which is preliminary data.</text>
</comment>
<feature type="domain" description="Reverse transcriptase/retrotransposon-derived protein RNase H-like" evidence="1">
    <location>
        <begin position="2"/>
        <end position="55"/>
    </location>
</feature>
<protein>
    <recommendedName>
        <fullName evidence="1">Reverse transcriptase/retrotransposon-derived protein RNase H-like domain-containing protein</fullName>
    </recommendedName>
</protein>
<dbReference type="SUPFAM" id="SSF56672">
    <property type="entry name" value="DNA/RNA polymerases"/>
    <property type="match status" value="1"/>
</dbReference>
<dbReference type="PANTHER" id="PTHR34072">
    <property type="entry name" value="ENZYMATIC POLYPROTEIN-RELATED"/>
    <property type="match status" value="1"/>
</dbReference>
<name>A0A176WIR8_MARPO</name>
<accession>A0A176WIR8</accession>
<evidence type="ECO:0000313" key="2">
    <source>
        <dbReference type="EMBL" id="OAE32225.1"/>
    </source>
</evidence>
<dbReference type="Pfam" id="PF17919">
    <property type="entry name" value="RT_RNaseH_2"/>
    <property type="match status" value="1"/>
</dbReference>